<organism evidence="1 2">
    <name type="scientific">Sphaerodactylus townsendi</name>
    <dbReference type="NCBI Taxonomy" id="933632"/>
    <lineage>
        <taxon>Eukaryota</taxon>
        <taxon>Metazoa</taxon>
        <taxon>Chordata</taxon>
        <taxon>Craniata</taxon>
        <taxon>Vertebrata</taxon>
        <taxon>Euteleostomi</taxon>
        <taxon>Lepidosauria</taxon>
        <taxon>Squamata</taxon>
        <taxon>Bifurcata</taxon>
        <taxon>Gekkota</taxon>
        <taxon>Sphaerodactylidae</taxon>
        <taxon>Sphaerodactylus</taxon>
    </lineage>
</organism>
<evidence type="ECO:0000313" key="2">
    <source>
        <dbReference type="Proteomes" id="UP000827872"/>
    </source>
</evidence>
<dbReference type="EMBL" id="CM037625">
    <property type="protein sequence ID" value="KAH7998281.1"/>
    <property type="molecule type" value="Genomic_DNA"/>
</dbReference>
<name>A0ACB8EZB3_9SAUR</name>
<sequence>MEEKAKLQPSKTAQAPSISRQRKFHPNKDGSATCIYYAEYVCTEGFMCVIHSPAAALQEAIHGHGSSQGQWKQDLTTPPASGISVGLGHKFLSISLHLQGLENLL</sequence>
<dbReference type="Proteomes" id="UP000827872">
    <property type="component" value="Linkage Group LG12"/>
</dbReference>
<evidence type="ECO:0000313" key="1">
    <source>
        <dbReference type="EMBL" id="KAH7998281.1"/>
    </source>
</evidence>
<gene>
    <name evidence="1" type="ORF">K3G42_014294</name>
</gene>
<reference evidence="1" key="1">
    <citation type="submission" date="2021-08" db="EMBL/GenBank/DDBJ databases">
        <title>The first chromosome-level gecko genome reveals the dynamic sex chromosomes of Neotropical dwarf geckos (Sphaerodactylidae: Sphaerodactylus).</title>
        <authorList>
            <person name="Pinto B.J."/>
            <person name="Keating S.E."/>
            <person name="Gamble T."/>
        </authorList>
    </citation>
    <scope>NUCLEOTIDE SEQUENCE</scope>
    <source>
        <strain evidence="1">TG3544</strain>
    </source>
</reference>
<protein>
    <submittedName>
        <fullName evidence="1">Uncharacterized protein</fullName>
    </submittedName>
</protein>
<proteinExistence type="predicted"/>
<keyword evidence="2" id="KW-1185">Reference proteome</keyword>
<accession>A0ACB8EZB3</accession>
<comment type="caution">
    <text evidence="1">The sequence shown here is derived from an EMBL/GenBank/DDBJ whole genome shotgun (WGS) entry which is preliminary data.</text>
</comment>